<dbReference type="GO" id="GO:0046982">
    <property type="term" value="F:protein heterodimerization activity"/>
    <property type="evidence" value="ECO:0007669"/>
    <property type="project" value="InterPro"/>
</dbReference>
<dbReference type="InterPro" id="IPR009072">
    <property type="entry name" value="Histone-fold"/>
</dbReference>
<protein>
    <submittedName>
        <fullName evidence="5">Histone domain-containing protein</fullName>
    </submittedName>
</protein>
<dbReference type="Gene3D" id="1.10.20.10">
    <property type="entry name" value="Histone, subunit A"/>
    <property type="match status" value="1"/>
</dbReference>
<dbReference type="PANTHER" id="PTHR45810">
    <property type="entry name" value="HISTONE H3.2"/>
    <property type="match status" value="1"/>
</dbReference>
<name>A0A183UEU3_TOXCA</name>
<dbReference type="SMART" id="SM00428">
    <property type="entry name" value="H3"/>
    <property type="match status" value="1"/>
</dbReference>
<sequence length="155" mass="17943">MGTRLKAKLECFEDHSTNRFHKLLAAGEHSGERALREIRYLQRCTNLLIERAVFRRSVVQLVKRFGGRHLRLQSHAITVLQEATEAFIVNLFADCTLACAHARRKVLLPEDMTFVRRLRGEIPRTSTVSHLGSRLQKLGSLKDRMNAKRCERFPY</sequence>
<evidence type="ECO:0000259" key="2">
    <source>
        <dbReference type="Pfam" id="PF00125"/>
    </source>
</evidence>
<reference evidence="5" key="1">
    <citation type="submission" date="2016-06" db="UniProtKB">
        <authorList>
            <consortium name="WormBaseParasite"/>
        </authorList>
    </citation>
    <scope>IDENTIFICATION</scope>
</reference>
<proteinExistence type="inferred from homology"/>
<dbReference type="AlphaFoldDB" id="A0A183UEU3"/>
<dbReference type="PANTHER" id="PTHR45810:SF1">
    <property type="entry name" value="HISTONE H3-LIKE CENTROMERIC PROTEIN A"/>
    <property type="match status" value="1"/>
</dbReference>
<evidence type="ECO:0000313" key="5">
    <source>
        <dbReference type="WBParaSite" id="TCNE_0000701301-mRNA-1"/>
    </source>
</evidence>
<gene>
    <name evidence="3" type="ORF">TCNE_LOCUS7013</name>
</gene>
<evidence type="ECO:0000256" key="1">
    <source>
        <dbReference type="ARBA" id="ARBA00010343"/>
    </source>
</evidence>
<dbReference type="EMBL" id="UYWY01019596">
    <property type="protein sequence ID" value="VDM38334.1"/>
    <property type="molecule type" value="Genomic_DNA"/>
</dbReference>
<evidence type="ECO:0000313" key="3">
    <source>
        <dbReference type="EMBL" id="VDM38334.1"/>
    </source>
</evidence>
<dbReference type="Proteomes" id="UP000050794">
    <property type="component" value="Unassembled WGS sequence"/>
</dbReference>
<dbReference type="Pfam" id="PF00125">
    <property type="entry name" value="Histone"/>
    <property type="match status" value="1"/>
</dbReference>
<accession>A0A183UEU3</accession>
<reference evidence="3 4" key="2">
    <citation type="submission" date="2018-11" db="EMBL/GenBank/DDBJ databases">
        <authorList>
            <consortium name="Pathogen Informatics"/>
        </authorList>
    </citation>
    <scope>NUCLEOTIDE SEQUENCE [LARGE SCALE GENOMIC DNA]</scope>
</reference>
<dbReference type="InterPro" id="IPR007125">
    <property type="entry name" value="H2A/H2B/H3"/>
</dbReference>
<dbReference type="InterPro" id="IPR000164">
    <property type="entry name" value="Histone_H3/CENP-A"/>
</dbReference>
<feature type="domain" description="Core Histone H2A/H2B/H3" evidence="2">
    <location>
        <begin position="31"/>
        <end position="118"/>
    </location>
</feature>
<comment type="similarity">
    <text evidence="1">Belongs to the histone H3 family.</text>
</comment>
<organism evidence="4 5">
    <name type="scientific">Toxocara canis</name>
    <name type="common">Canine roundworm</name>
    <dbReference type="NCBI Taxonomy" id="6265"/>
    <lineage>
        <taxon>Eukaryota</taxon>
        <taxon>Metazoa</taxon>
        <taxon>Ecdysozoa</taxon>
        <taxon>Nematoda</taxon>
        <taxon>Chromadorea</taxon>
        <taxon>Rhabditida</taxon>
        <taxon>Spirurina</taxon>
        <taxon>Ascaridomorpha</taxon>
        <taxon>Ascaridoidea</taxon>
        <taxon>Toxocaridae</taxon>
        <taxon>Toxocara</taxon>
    </lineage>
</organism>
<keyword evidence="4" id="KW-1185">Reference proteome</keyword>
<dbReference type="WBParaSite" id="TCNE_0000701301-mRNA-1">
    <property type="protein sequence ID" value="TCNE_0000701301-mRNA-1"/>
    <property type="gene ID" value="TCNE_0000701301"/>
</dbReference>
<dbReference type="GO" id="GO:0030527">
    <property type="term" value="F:structural constituent of chromatin"/>
    <property type="evidence" value="ECO:0007669"/>
    <property type="project" value="InterPro"/>
</dbReference>
<dbReference type="SUPFAM" id="SSF47113">
    <property type="entry name" value="Histone-fold"/>
    <property type="match status" value="1"/>
</dbReference>
<dbReference type="GO" id="GO:0003677">
    <property type="term" value="F:DNA binding"/>
    <property type="evidence" value="ECO:0007669"/>
    <property type="project" value="InterPro"/>
</dbReference>
<evidence type="ECO:0000313" key="4">
    <source>
        <dbReference type="Proteomes" id="UP000050794"/>
    </source>
</evidence>
<dbReference type="GO" id="GO:0000786">
    <property type="term" value="C:nucleosome"/>
    <property type="evidence" value="ECO:0007669"/>
    <property type="project" value="InterPro"/>
</dbReference>
<dbReference type="PRINTS" id="PR00622">
    <property type="entry name" value="HISTONEH3"/>
</dbReference>